<sequence length="304" mass="33037">MWTKKDIPDQSGKIVIITGANTGIGYETALALYEAGAHVVLACRDLEKAGNAVTQMRESEGTGQLSIARLDLADLNHVAEFAAHFRSKYSKLDLLINNAGVMLPPATCTPGGFELQFGVNFLGHFALTAHLLPLILATENSRIITVSSGAARQVDHIDFSNLRLEKPYDAQYSYAISKLANLQFAFELDHRLRNSGSSSVSVAVHPGVVYTDLQRFIPGDILETAFAQFSQVSEAWQGALPTLYAATHPDVQGGDFYGPDGENEYSGYPALSSYITTAMTDSLQAERLWEFAEQATGLKIRSTN</sequence>
<reference evidence="2 3" key="1">
    <citation type="submission" date="2018-07" db="EMBL/GenBank/DDBJ databases">
        <title>Dyadobacter roseus sp. nov., isolated from rose rhizosphere soil.</title>
        <authorList>
            <person name="Chen L."/>
        </authorList>
    </citation>
    <scope>NUCLEOTIDE SEQUENCE [LARGE SCALE GENOMIC DNA]</scope>
    <source>
        <strain evidence="2 3">RS19</strain>
    </source>
</reference>
<dbReference type="GO" id="GO:0016491">
    <property type="term" value="F:oxidoreductase activity"/>
    <property type="evidence" value="ECO:0007669"/>
    <property type="project" value="UniProtKB-KW"/>
</dbReference>
<dbReference type="Pfam" id="PF00106">
    <property type="entry name" value="adh_short"/>
    <property type="match status" value="1"/>
</dbReference>
<evidence type="ECO:0000256" key="1">
    <source>
        <dbReference type="ARBA" id="ARBA00023002"/>
    </source>
</evidence>
<dbReference type="SUPFAM" id="SSF51735">
    <property type="entry name" value="NAD(P)-binding Rossmann-fold domains"/>
    <property type="match status" value="1"/>
</dbReference>
<dbReference type="AlphaFoldDB" id="A0A3D8YGA8"/>
<evidence type="ECO:0000313" key="2">
    <source>
        <dbReference type="EMBL" id="REA63317.1"/>
    </source>
</evidence>
<dbReference type="OrthoDB" id="597510at2"/>
<dbReference type="NCBIfam" id="NF004846">
    <property type="entry name" value="PRK06197.1"/>
    <property type="match status" value="1"/>
</dbReference>
<dbReference type="Gene3D" id="3.40.50.720">
    <property type="entry name" value="NAD(P)-binding Rossmann-like Domain"/>
    <property type="match status" value="1"/>
</dbReference>
<name>A0A3D8YGA8_9BACT</name>
<dbReference type="RefSeq" id="WP_115829904.1">
    <property type="nucleotide sequence ID" value="NZ_QNUL01000003.1"/>
</dbReference>
<keyword evidence="3" id="KW-1185">Reference proteome</keyword>
<gene>
    <name evidence="2" type="ORF">DSL64_06055</name>
</gene>
<dbReference type="InterPro" id="IPR036291">
    <property type="entry name" value="NAD(P)-bd_dom_sf"/>
</dbReference>
<dbReference type="EMBL" id="QNUL01000003">
    <property type="protein sequence ID" value="REA63317.1"/>
    <property type="molecule type" value="Genomic_DNA"/>
</dbReference>
<dbReference type="PANTHER" id="PTHR43157">
    <property type="entry name" value="PHOSPHATIDYLINOSITOL-GLYCAN BIOSYNTHESIS CLASS F PROTEIN-RELATED"/>
    <property type="match status" value="1"/>
</dbReference>
<keyword evidence="1" id="KW-0560">Oxidoreductase</keyword>
<evidence type="ECO:0000313" key="3">
    <source>
        <dbReference type="Proteomes" id="UP000256373"/>
    </source>
</evidence>
<organism evidence="2 3">
    <name type="scientific">Dyadobacter luteus</name>
    <dbReference type="NCBI Taxonomy" id="2259619"/>
    <lineage>
        <taxon>Bacteria</taxon>
        <taxon>Pseudomonadati</taxon>
        <taxon>Bacteroidota</taxon>
        <taxon>Cytophagia</taxon>
        <taxon>Cytophagales</taxon>
        <taxon>Spirosomataceae</taxon>
        <taxon>Dyadobacter</taxon>
    </lineage>
</organism>
<dbReference type="PRINTS" id="PR00081">
    <property type="entry name" value="GDHRDH"/>
</dbReference>
<dbReference type="InterPro" id="IPR002347">
    <property type="entry name" value="SDR_fam"/>
</dbReference>
<dbReference type="Proteomes" id="UP000256373">
    <property type="component" value="Unassembled WGS sequence"/>
</dbReference>
<proteinExistence type="predicted"/>
<protein>
    <submittedName>
        <fullName evidence="2">Short-chain dehydrogenase</fullName>
    </submittedName>
</protein>
<accession>A0A3D8YGA8</accession>
<comment type="caution">
    <text evidence="2">The sequence shown here is derived from an EMBL/GenBank/DDBJ whole genome shotgun (WGS) entry which is preliminary data.</text>
</comment>
<dbReference type="PANTHER" id="PTHR43157:SF31">
    <property type="entry name" value="PHOSPHATIDYLINOSITOL-GLYCAN BIOSYNTHESIS CLASS F PROTEIN"/>
    <property type="match status" value="1"/>
</dbReference>